<sequence>MLNLRLVVPAPRAEAVVATLVDDPRVTDVVHLPGAALRPLGDVVSCDVTREAASDVLGWLRREGLFDEGSVVISDLSAAPSVNAREVERAATGAPDDAIIWDAVVDNAYGEVRGSYSFYAFLTLAVTIAAVAVVTDSSILVVGAMVVGPEFAVVAALAVGLVARRPGLLTRAARLLAQSFAVAIGLTLLLALLARALGWVHLEDVTGPRPLTGFVWRPDLWSAVVAVLAGCAGVLSQTGGRTNALVGVFISVTTVPAAGDFALSLAVGAFDQLPGAAAQLGINLAGMVAAGVVTLLVQRGLWRLVTQRRRRRADGVGAQQVEGSTSGSRRPVP</sequence>
<name>A0A1H9AIX1_9ACTN</name>
<keyword evidence="1" id="KW-1133">Transmembrane helix</keyword>
<dbReference type="Proteomes" id="UP000198504">
    <property type="component" value="Unassembled WGS sequence"/>
</dbReference>
<dbReference type="AlphaFoldDB" id="A0A1H9AIX1"/>
<gene>
    <name evidence="2" type="ORF">SAMN05421756_101625</name>
</gene>
<feature type="transmembrane region" description="Helical" evidence="1">
    <location>
        <begin position="175"/>
        <end position="200"/>
    </location>
</feature>
<keyword evidence="1" id="KW-0812">Transmembrane</keyword>
<dbReference type="Pfam" id="PF04087">
    <property type="entry name" value="DUF389"/>
    <property type="match status" value="1"/>
</dbReference>
<accession>A0A1H9AIX1</accession>
<evidence type="ECO:0000313" key="2">
    <source>
        <dbReference type="EMBL" id="SEP76619.1"/>
    </source>
</evidence>
<proteinExistence type="predicted"/>
<keyword evidence="3" id="KW-1185">Reference proteome</keyword>
<feature type="transmembrane region" description="Helical" evidence="1">
    <location>
        <begin position="140"/>
        <end position="163"/>
    </location>
</feature>
<evidence type="ECO:0000256" key="1">
    <source>
        <dbReference type="SAM" id="Phobius"/>
    </source>
</evidence>
<dbReference type="STRING" id="1036181.SAMN05421756_101625"/>
<feature type="transmembrane region" description="Helical" evidence="1">
    <location>
        <begin position="282"/>
        <end position="302"/>
    </location>
</feature>
<dbReference type="RefSeq" id="WP_232506100.1">
    <property type="nucleotide sequence ID" value="NZ_FOFA01000001.1"/>
</dbReference>
<keyword evidence="1" id="KW-0472">Membrane</keyword>
<feature type="transmembrane region" description="Helical" evidence="1">
    <location>
        <begin position="220"/>
        <end position="237"/>
    </location>
</feature>
<reference evidence="3" key="1">
    <citation type="submission" date="2016-10" db="EMBL/GenBank/DDBJ databases">
        <authorList>
            <person name="Varghese N."/>
            <person name="Submissions S."/>
        </authorList>
    </citation>
    <scope>NUCLEOTIDE SEQUENCE [LARGE SCALE GENOMIC DNA]</scope>
    <source>
        <strain evidence="3">CGMCC 4.6856</strain>
    </source>
</reference>
<protein>
    <submittedName>
        <fullName evidence="2">Uncharacterized hydrophobic domain-containing protein</fullName>
    </submittedName>
</protein>
<feature type="transmembrane region" description="Helical" evidence="1">
    <location>
        <begin position="116"/>
        <end position="134"/>
    </location>
</feature>
<dbReference type="PANTHER" id="PTHR20992:SF9">
    <property type="entry name" value="AT15442P-RELATED"/>
    <property type="match status" value="1"/>
</dbReference>
<feature type="transmembrane region" description="Helical" evidence="1">
    <location>
        <begin position="244"/>
        <end position="270"/>
    </location>
</feature>
<dbReference type="InterPro" id="IPR005240">
    <property type="entry name" value="DUF389"/>
</dbReference>
<organism evidence="2 3">
    <name type="scientific">Microlunatus flavus</name>
    <dbReference type="NCBI Taxonomy" id="1036181"/>
    <lineage>
        <taxon>Bacteria</taxon>
        <taxon>Bacillati</taxon>
        <taxon>Actinomycetota</taxon>
        <taxon>Actinomycetes</taxon>
        <taxon>Propionibacteriales</taxon>
        <taxon>Propionibacteriaceae</taxon>
        <taxon>Microlunatus</taxon>
    </lineage>
</organism>
<evidence type="ECO:0000313" key="3">
    <source>
        <dbReference type="Proteomes" id="UP000198504"/>
    </source>
</evidence>
<dbReference type="PANTHER" id="PTHR20992">
    <property type="entry name" value="AT15442P-RELATED"/>
    <property type="match status" value="1"/>
</dbReference>
<dbReference type="EMBL" id="FOFA01000001">
    <property type="protein sequence ID" value="SEP76619.1"/>
    <property type="molecule type" value="Genomic_DNA"/>
</dbReference>